<organism evidence="3 4">
    <name type="scientific">Streptomyces mutomycini</name>
    <dbReference type="NCBI Taxonomy" id="284036"/>
    <lineage>
        <taxon>Bacteria</taxon>
        <taxon>Bacillati</taxon>
        <taxon>Actinomycetota</taxon>
        <taxon>Actinomycetes</taxon>
        <taxon>Kitasatosporales</taxon>
        <taxon>Streptomycetaceae</taxon>
        <taxon>Streptomyces</taxon>
    </lineage>
</organism>
<dbReference type="EMBL" id="JBHSKI010000015">
    <property type="protein sequence ID" value="MFC5174389.1"/>
    <property type="molecule type" value="Genomic_DNA"/>
</dbReference>
<keyword evidence="4" id="KW-1185">Reference proteome</keyword>
<gene>
    <name evidence="3" type="ORF">ACFPRK_27935</name>
</gene>
<comment type="caution">
    <text evidence="3">The sequence shown here is derived from an EMBL/GenBank/DDBJ whole genome shotgun (WGS) entry which is preliminary data.</text>
</comment>
<dbReference type="RefSeq" id="WP_208604877.1">
    <property type="nucleotide sequence ID" value="NZ_JBHSKI010000015.1"/>
</dbReference>
<proteinExistence type="predicted"/>
<feature type="region of interest" description="Disordered" evidence="1">
    <location>
        <begin position="1"/>
        <end position="20"/>
    </location>
</feature>
<evidence type="ECO:0000313" key="3">
    <source>
        <dbReference type="EMBL" id="MFC5174389.1"/>
    </source>
</evidence>
<dbReference type="InterPro" id="IPR003382">
    <property type="entry name" value="Flavoprotein"/>
</dbReference>
<protein>
    <submittedName>
        <fullName evidence="3">Flavoprotein</fullName>
    </submittedName>
</protein>
<evidence type="ECO:0000259" key="2">
    <source>
        <dbReference type="Pfam" id="PF02441"/>
    </source>
</evidence>
<dbReference type="PANTHER" id="PTHR14359">
    <property type="entry name" value="HOMO-OLIGOMERIC FLAVIN CONTAINING CYS DECARBOXYLASE FAMILY"/>
    <property type="match status" value="1"/>
</dbReference>
<sequence length="202" mass="21465">MYYRPSDGPRQEEEPVSADSRGVLGVVGTATDGVETLRTGLVEPALALGWQVAVTLTPTAARWLRANGELDRLESLTGLPVRDTPRLPAEPRPHPVADCYVVAPASANYVAKLATGIADNQALTQVSEALGTVGVPVVVFPRINAAHARHPAWEGHLGALRRAGVSLVYGADVWPLHEPRQGPADRELPWAAILANTAVRAD</sequence>
<reference evidence="4" key="1">
    <citation type="journal article" date="2019" name="Int. J. Syst. Evol. Microbiol.">
        <title>The Global Catalogue of Microorganisms (GCM) 10K type strain sequencing project: providing services to taxonomists for standard genome sequencing and annotation.</title>
        <authorList>
            <consortium name="The Broad Institute Genomics Platform"/>
            <consortium name="The Broad Institute Genome Sequencing Center for Infectious Disease"/>
            <person name="Wu L."/>
            <person name="Ma J."/>
        </authorList>
    </citation>
    <scope>NUCLEOTIDE SEQUENCE [LARGE SCALE GENOMIC DNA]</scope>
    <source>
        <strain evidence="4">CGMCC 4.1721</strain>
    </source>
</reference>
<evidence type="ECO:0000256" key="1">
    <source>
        <dbReference type="SAM" id="MobiDB-lite"/>
    </source>
</evidence>
<name>A0ABW0BAX5_9ACTN</name>
<dbReference type="Pfam" id="PF02441">
    <property type="entry name" value="Flavoprotein"/>
    <property type="match status" value="1"/>
</dbReference>
<evidence type="ECO:0000313" key="4">
    <source>
        <dbReference type="Proteomes" id="UP001596208"/>
    </source>
</evidence>
<dbReference type="InterPro" id="IPR036551">
    <property type="entry name" value="Flavin_trans-like"/>
</dbReference>
<dbReference type="PANTHER" id="PTHR14359:SF6">
    <property type="entry name" value="PHOSPHOPANTOTHENOYLCYSTEINE DECARBOXYLASE"/>
    <property type="match status" value="1"/>
</dbReference>
<dbReference type="SUPFAM" id="SSF52507">
    <property type="entry name" value="Homo-oligomeric flavin-containing Cys decarboxylases, HFCD"/>
    <property type="match status" value="1"/>
</dbReference>
<dbReference type="Proteomes" id="UP001596208">
    <property type="component" value="Unassembled WGS sequence"/>
</dbReference>
<accession>A0ABW0BAX5</accession>
<dbReference type="Gene3D" id="3.40.50.1950">
    <property type="entry name" value="Flavin prenyltransferase-like"/>
    <property type="match status" value="1"/>
</dbReference>
<feature type="domain" description="Flavoprotein" evidence="2">
    <location>
        <begin position="41"/>
        <end position="149"/>
    </location>
</feature>